<reference evidence="2" key="1">
    <citation type="submission" date="2020-05" db="EMBL/GenBank/DDBJ databases">
        <title>Genomic Encyclopedia of Type Strains, Phase IV (KMG-V): Genome sequencing to study the core and pangenomes of soil and plant-associated prokaryotes.</title>
        <authorList>
            <person name="Whitman W."/>
        </authorList>
    </citation>
    <scope>NUCLEOTIDE SEQUENCE</scope>
    <source>
        <strain evidence="2">16F</strain>
    </source>
</reference>
<evidence type="ECO:0008006" key="4">
    <source>
        <dbReference type="Google" id="ProtNLM"/>
    </source>
</evidence>
<comment type="caution">
    <text evidence="2">The sequence shown here is derived from an EMBL/GenBank/DDBJ whole genome shotgun (WGS) entry which is preliminary data.</text>
</comment>
<accession>A0A8J8G4N0</accession>
<gene>
    <name evidence="2" type="ORF">HNQ03_000444</name>
</gene>
<organism evidence="2 3">
    <name type="scientific">Frigoriflavimonas asaccharolytica</name>
    <dbReference type="NCBI Taxonomy" id="2735899"/>
    <lineage>
        <taxon>Bacteria</taxon>
        <taxon>Pseudomonadati</taxon>
        <taxon>Bacteroidota</taxon>
        <taxon>Flavobacteriia</taxon>
        <taxon>Flavobacteriales</taxon>
        <taxon>Weeksellaceae</taxon>
        <taxon>Frigoriflavimonas</taxon>
    </lineage>
</organism>
<dbReference type="RefSeq" id="WP_173778008.1">
    <property type="nucleotide sequence ID" value="NZ_JABSNO010000002.1"/>
</dbReference>
<dbReference type="Proteomes" id="UP000610746">
    <property type="component" value="Unassembled WGS sequence"/>
</dbReference>
<dbReference type="EMBL" id="JABSNO010000002">
    <property type="protein sequence ID" value="NRS91378.1"/>
    <property type="molecule type" value="Genomic_DNA"/>
</dbReference>
<evidence type="ECO:0000313" key="3">
    <source>
        <dbReference type="Proteomes" id="UP000610746"/>
    </source>
</evidence>
<evidence type="ECO:0000256" key="1">
    <source>
        <dbReference type="SAM" id="MobiDB-lite"/>
    </source>
</evidence>
<sequence>MNQKLKHVASASVFAFFLFIALGSDDDKKTSSTGSKTENQNVVSDTASTSEASTKWQFQEDVDKMTSKTVKYASIDANEVLEFEFPYNGGSIPSLTIRKKDGVNDIYLKVSKGQFNSSYDGGNLRIKFDDEQPKKFSFSGASDNSMDIVFINSTKTIISKLKKSKKIIIEVEFYNEGVRQMEFDVSGFTWE</sequence>
<keyword evidence="3" id="KW-1185">Reference proteome</keyword>
<evidence type="ECO:0000313" key="2">
    <source>
        <dbReference type="EMBL" id="NRS91378.1"/>
    </source>
</evidence>
<proteinExistence type="predicted"/>
<feature type="region of interest" description="Disordered" evidence="1">
    <location>
        <begin position="29"/>
        <end position="48"/>
    </location>
</feature>
<dbReference type="AlphaFoldDB" id="A0A8J8G4N0"/>
<name>A0A8J8G4N0_9FLAO</name>
<protein>
    <recommendedName>
        <fullName evidence="4">Lipoprotein</fullName>
    </recommendedName>
</protein>
<feature type="compositionally biased region" description="Polar residues" evidence="1">
    <location>
        <begin position="38"/>
        <end position="48"/>
    </location>
</feature>